<name>A0A6A6ZEJ2_9PLEO</name>
<evidence type="ECO:0000313" key="1">
    <source>
        <dbReference type="EMBL" id="KAF2818705.1"/>
    </source>
</evidence>
<sequence length="61" mass="7057">MMCSTKVSSCTATPRHIRARSSCSQHGPCLDLTCRRDNRKGRQHRDYCEKSGYRENPCHPF</sequence>
<dbReference type="Proteomes" id="UP000799424">
    <property type="component" value="Unassembled WGS sequence"/>
</dbReference>
<keyword evidence="2" id="KW-1185">Reference proteome</keyword>
<reference evidence="1" key="1">
    <citation type="journal article" date="2020" name="Stud. Mycol.">
        <title>101 Dothideomycetes genomes: a test case for predicting lifestyles and emergence of pathogens.</title>
        <authorList>
            <person name="Haridas S."/>
            <person name="Albert R."/>
            <person name="Binder M."/>
            <person name="Bloem J."/>
            <person name="Labutti K."/>
            <person name="Salamov A."/>
            <person name="Andreopoulos B."/>
            <person name="Baker S."/>
            <person name="Barry K."/>
            <person name="Bills G."/>
            <person name="Bluhm B."/>
            <person name="Cannon C."/>
            <person name="Castanera R."/>
            <person name="Culley D."/>
            <person name="Daum C."/>
            <person name="Ezra D."/>
            <person name="Gonzalez J."/>
            <person name="Henrissat B."/>
            <person name="Kuo A."/>
            <person name="Liang C."/>
            <person name="Lipzen A."/>
            <person name="Lutzoni F."/>
            <person name="Magnuson J."/>
            <person name="Mondo S."/>
            <person name="Nolan M."/>
            <person name="Ohm R."/>
            <person name="Pangilinan J."/>
            <person name="Park H.-J."/>
            <person name="Ramirez L."/>
            <person name="Alfaro M."/>
            <person name="Sun H."/>
            <person name="Tritt A."/>
            <person name="Yoshinaga Y."/>
            <person name="Zwiers L.-H."/>
            <person name="Turgeon B."/>
            <person name="Goodwin S."/>
            <person name="Spatafora J."/>
            <person name="Crous P."/>
            <person name="Grigoriev I."/>
        </authorList>
    </citation>
    <scope>NUCLEOTIDE SEQUENCE</scope>
    <source>
        <strain evidence="1">CBS 113818</strain>
    </source>
</reference>
<accession>A0A6A6ZEJ2</accession>
<dbReference type="EMBL" id="MU006249">
    <property type="protein sequence ID" value="KAF2818705.1"/>
    <property type="molecule type" value="Genomic_DNA"/>
</dbReference>
<organism evidence="1 2">
    <name type="scientific">Ophiobolus disseminans</name>
    <dbReference type="NCBI Taxonomy" id="1469910"/>
    <lineage>
        <taxon>Eukaryota</taxon>
        <taxon>Fungi</taxon>
        <taxon>Dikarya</taxon>
        <taxon>Ascomycota</taxon>
        <taxon>Pezizomycotina</taxon>
        <taxon>Dothideomycetes</taxon>
        <taxon>Pleosporomycetidae</taxon>
        <taxon>Pleosporales</taxon>
        <taxon>Pleosporineae</taxon>
        <taxon>Phaeosphaeriaceae</taxon>
        <taxon>Ophiobolus</taxon>
    </lineage>
</organism>
<gene>
    <name evidence="1" type="ORF">CC86DRAFT_153031</name>
</gene>
<dbReference type="AlphaFoldDB" id="A0A6A6ZEJ2"/>
<evidence type="ECO:0000313" key="2">
    <source>
        <dbReference type="Proteomes" id="UP000799424"/>
    </source>
</evidence>
<protein>
    <submittedName>
        <fullName evidence="1">Uncharacterized protein</fullName>
    </submittedName>
</protein>
<proteinExistence type="predicted"/>